<dbReference type="AlphaFoldDB" id="A0A399S337"/>
<accession>A0A399S337</accession>
<proteinExistence type="predicted"/>
<dbReference type="InterPro" id="IPR012347">
    <property type="entry name" value="Ferritin-like"/>
</dbReference>
<organism evidence="1 2">
    <name type="scientific">Pontibacter oryzae</name>
    <dbReference type="NCBI Taxonomy" id="2304593"/>
    <lineage>
        <taxon>Bacteria</taxon>
        <taxon>Pseudomonadati</taxon>
        <taxon>Bacteroidota</taxon>
        <taxon>Cytophagia</taxon>
        <taxon>Cytophagales</taxon>
        <taxon>Hymenobacteraceae</taxon>
        <taxon>Pontibacter</taxon>
    </lineage>
</organism>
<reference evidence="2" key="1">
    <citation type="submission" date="2018-08" db="EMBL/GenBank/DDBJ databases">
        <title>Mucilaginibacter sp. MYSH2.</title>
        <authorList>
            <person name="Seo T."/>
        </authorList>
    </citation>
    <scope>NUCLEOTIDE SEQUENCE [LARGE SCALE GENOMIC DNA]</scope>
    <source>
        <strain evidence="2">KIRAN</strain>
    </source>
</reference>
<keyword evidence="2" id="KW-1185">Reference proteome</keyword>
<dbReference type="Pfam" id="PF13668">
    <property type="entry name" value="Ferritin_2"/>
    <property type="match status" value="1"/>
</dbReference>
<comment type="caution">
    <text evidence="1">The sequence shown here is derived from an EMBL/GenBank/DDBJ whole genome shotgun (WGS) entry which is preliminary data.</text>
</comment>
<evidence type="ECO:0000313" key="2">
    <source>
        <dbReference type="Proteomes" id="UP000266005"/>
    </source>
</evidence>
<sequence length="267" mass="28903">MNIFKILQDIEKTDAEVYDRLSSRRKAMSSFGSMGKKVALAAVPLAMGSMFKKAYGQSTNSVLDVLNYALTLEYLEYNFYDQALKSSGLNLGANRDFFTEVRNNELAHVNFLKAAISGAGGTPVSEPTFDFSANNTFSDWNTNLQTFLALSQAFEDTGVRAYKGQATNLVSNSDVLTAALQIHSVEARHAAVVRRIRGLKGWITNDERGAGMPSQTQAVYDGEAQTTQAGINVPQISGISAAGVSESFDEPLDMATVNSIAGLFIKK</sequence>
<dbReference type="Gene3D" id="1.20.1260.10">
    <property type="match status" value="1"/>
</dbReference>
<gene>
    <name evidence="1" type="ORF">D1627_13590</name>
</gene>
<dbReference type="SUPFAM" id="SSF47240">
    <property type="entry name" value="Ferritin-like"/>
    <property type="match status" value="1"/>
</dbReference>
<dbReference type="OrthoDB" id="954262at2"/>
<name>A0A399S337_9BACT</name>
<evidence type="ECO:0000313" key="1">
    <source>
        <dbReference type="EMBL" id="RIJ36859.1"/>
    </source>
</evidence>
<dbReference type="InterPro" id="IPR009078">
    <property type="entry name" value="Ferritin-like_SF"/>
</dbReference>
<dbReference type="EMBL" id="QWGE01000004">
    <property type="protein sequence ID" value="RIJ36859.1"/>
    <property type="molecule type" value="Genomic_DNA"/>
</dbReference>
<dbReference type="CDD" id="cd00657">
    <property type="entry name" value="Ferritin_like"/>
    <property type="match status" value="1"/>
</dbReference>
<protein>
    <submittedName>
        <fullName evidence="1">Ferritin-like domain-containing protein</fullName>
    </submittedName>
</protein>
<dbReference type="Proteomes" id="UP000266005">
    <property type="component" value="Unassembled WGS sequence"/>
</dbReference>
<dbReference type="RefSeq" id="WP_119432796.1">
    <property type="nucleotide sequence ID" value="NZ_QWGE01000004.1"/>
</dbReference>